<accession>A0A4V2K7P3</accession>
<evidence type="ECO:0000256" key="1">
    <source>
        <dbReference type="SAM" id="MobiDB-lite"/>
    </source>
</evidence>
<feature type="non-terminal residue" evidence="2">
    <location>
        <position position="1"/>
    </location>
</feature>
<evidence type="ECO:0000313" key="3">
    <source>
        <dbReference type="Proteomes" id="UP000292082"/>
    </source>
</evidence>
<feature type="region of interest" description="Disordered" evidence="1">
    <location>
        <begin position="1"/>
        <end position="32"/>
    </location>
</feature>
<proteinExistence type="predicted"/>
<sequence length="166" mass="18737">IAAEKSRFSNTRTTVSSRQMVGGRRCPREHRARQRPGAGLRCPWTLLALAVARFRSCSVVVGRRTIHAGRNRVLGATGVSRRAAYLVCQCVARERRTSALGGGAGRDLARWWRGCRWTDLGRMRLLPGLQRRLRRAYLNWPSNSFAALRRPRRCPAKRLLLTSCSP</sequence>
<name>A0A4V2K7P3_9APHY</name>
<dbReference type="Proteomes" id="UP000292082">
    <property type="component" value="Unassembled WGS sequence"/>
</dbReference>
<feature type="compositionally biased region" description="Polar residues" evidence="1">
    <location>
        <begin position="8"/>
        <end position="19"/>
    </location>
</feature>
<evidence type="ECO:0000313" key="2">
    <source>
        <dbReference type="EMBL" id="TBU56948.1"/>
    </source>
</evidence>
<organism evidence="2 3">
    <name type="scientific">Dichomitus squalens</name>
    <dbReference type="NCBI Taxonomy" id="114155"/>
    <lineage>
        <taxon>Eukaryota</taxon>
        <taxon>Fungi</taxon>
        <taxon>Dikarya</taxon>
        <taxon>Basidiomycota</taxon>
        <taxon>Agaricomycotina</taxon>
        <taxon>Agaricomycetes</taxon>
        <taxon>Polyporales</taxon>
        <taxon>Polyporaceae</taxon>
        <taxon>Dichomitus</taxon>
    </lineage>
</organism>
<dbReference type="EMBL" id="ML145143">
    <property type="protein sequence ID" value="TBU56948.1"/>
    <property type="molecule type" value="Genomic_DNA"/>
</dbReference>
<reference evidence="2 3" key="1">
    <citation type="submission" date="2019-01" db="EMBL/GenBank/DDBJ databases">
        <title>Draft genome sequences of three monokaryotic isolates of the white-rot basidiomycete fungus Dichomitus squalens.</title>
        <authorList>
            <consortium name="DOE Joint Genome Institute"/>
            <person name="Lopez S.C."/>
            <person name="Andreopoulos B."/>
            <person name="Pangilinan J."/>
            <person name="Lipzen A."/>
            <person name="Riley R."/>
            <person name="Ahrendt S."/>
            <person name="Ng V."/>
            <person name="Barry K."/>
            <person name="Daum C."/>
            <person name="Grigoriev I.V."/>
            <person name="Hilden K.S."/>
            <person name="Makela M.R."/>
            <person name="de Vries R.P."/>
        </authorList>
    </citation>
    <scope>NUCLEOTIDE SEQUENCE [LARGE SCALE GENOMIC DNA]</scope>
    <source>
        <strain evidence="2 3">CBS 464.89</strain>
    </source>
</reference>
<protein>
    <submittedName>
        <fullName evidence="2">Uncharacterized protein</fullName>
    </submittedName>
</protein>
<gene>
    <name evidence="2" type="ORF">BD310DRAFT_930331</name>
</gene>
<keyword evidence="3" id="KW-1185">Reference proteome</keyword>
<dbReference type="AlphaFoldDB" id="A0A4V2K7P3"/>